<evidence type="ECO:0000313" key="4">
    <source>
        <dbReference type="Proteomes" id="UP000007305"/>
    </source>
</evidence>
<proteinExistence type="predicted"/>
<dbReference type="EnsemblPlants" id="Zm00001eb425100_T004">
    <property type="protein sequence ID" value="Zm00001eb425100_P004"/>
    <property type="gene ID" value="Zm00001eb425100"/>
</dbReference>
<dbReference type="InterPro" id="IPR044513">
    <property type="entry name" value="BT1/2/3/4/5"/>
</dbReference>
<name>A0A804UMB1_MAIZE</name>
<dbReference type="AlphaFoldDB" id="A0A804UMB1"/>
<organism evidence="3 4">
    <name type="scientific">Zea mays</name>
    <name type="common">Maize</name>
    <dbReference type="NCBI Taxonomy" id="4577"/>
    <lineage>
        <taxon>Eukaryota</taxon>
        <taxon>Viridiplantae</taxon>
        <taxon>Streptophyta</taxon>
        <taxon>Embryophyta</taxon>
        <taxon>Tracheophyta</taxon>
        <taxon>Spermatophyta</taxon>
        <taxon>Magnoliopsida</taxon>
        <taxon>Liliopsida</taxon>
        <taxon>Poales</taxon>
        <taxon>Poaceae</taxon>
        <taxon>PACMAD clade</taxon>
        <taxon>Panicoideae</taxon>
        <taxon>Andropogonodae</taxon>
        <taxon>Andropogoneae</taxon>
        <taxon>Tripsacinae</taxon>
        <taxon>Zea</taxon>
    </lineage>
</organism>
<dbReference type="Gramene" id="Zm00001eb425100_T004">
    <property type="protein sequence ID" value="Zm00001eb425100_P004"/>
    <property type="gene ID" value="Zm00001eb425100"/>
</dbReference>
<reference evidence="3" key="3">
    <citation type="submission" date="2021-05" db="UniProtKB">
        <authorList>
            <consortium name="EnsemblPlants"/>
        </authorList>
    </citation>
    <scope>IDENTIFICATION</scope>
    <source>
        <strain evidence="3">cv. B73</strain>
    </source>
</reference>
<protein>
    <recommendedName>
        <fullName evidence="2">BTB domain-containing protein</fullName>
    </recommendedName>
</protein>
<dbReference type="InterPro" id="IPR000210">
    <property type="entry name" value="BTB/POZ_dom"/>
</dbReference>
<dbReference type="Gene3D" id="3.30.710.10">
    <property type="entry name" value="Potassium Channel Kv1.1, Chain A"/>
    <property type="match status" value="1"/>
</dbReference>
<reference evidence="3" key="2">
    <citation type="submission" date="2019-07" db="EMBL/GenBank/DDBJ databases">
        <authorList>
            <person name="Seetharam A."/>
            <person name="Woodhouse M."/>
            <person name="Cannon E."/>
        </authorList>
    </citation>
    <scope>NUCLEOTIDE SEQUENCE [LARGE SCALE GENOMIC DNA]</scope>
    <source>
        <strain evidence="3">cv. B73</strain>
    </source>
</reference>
<gene>
    <name evidence="3" type="primary">LOC109943104</name>
</gene>
<comment type="pathway">
    <text evidence="1">Protein modification; protein ubiquitination.</text>
</comment>
<evidence type="ECO:0000259" key="2">
    <source>
        <dbReference type="PROSITE" id="PS50097"/>
    </source>
</evidence>
<feature type="domain" description="BTB" evidence="2">
    <location>
        <begin position="15"/>
        <end position="79"/>
    </location>
</feature>
<keyword evidence="4" id="KW-1185">Reference proteome</keyword>
<reference evidence="4" key="1">
    <citation type="journal article" date="2009" name="Science">
        <title>The B73 maize genome: complexity, diversity, and dynamics.</title>
        <authorList>
            <person name="Schnable P.S."/>
            <person name="Ware D."/>
            <person name="Fulton R.S."/>
            <person name="Stein J.C."/>
            <person name="Wei F."/>
            <person name="Pasternak S."/>
            <person name="Liang C."/>
            <person name="Zhang J."/>
            <person name="Fulton L."/>
            <person name="Graves T.A."/>
            <person name="Minx P."/>
            <person name="Reily A.D."/>
            <person name="Courtney L."/>
            <person name="Kruchowski S.S."/>
            <person name="Tomlinson C."/>
            <person name="Strong C."/>
            <person name="Delehaunty K."/>
            <person name="Fronick C."/>
            <person name="Courtney B."/>
            <person name="Rock S.M."/>
            <person name="Belter E."/>
            <person name="Du F."/>
            <person name="Kim K."/>
            <person name="Abbott R.M."/>
            <person name="Cotton M."/>
            <person name="Levy A."/>
            <person name="Marchetto P."/>
            <person name="Ochoa K."/>
            <person name="Jackson S.M."/>
            <person name="Gillam B."/>
            <person name="Chen W."/>
            <person name="Yan L."/>
            <person name="Higginbotham J."/>
            <person name="Cardenas M."/>
            <person name="Waligorski J."/>
            <person name="Applebaum E."/>
            <person name="Phelps L."/>
            <person name="Falcone J."/>
            <person name="Kanchi K."/>
            <person name="Thane T."/>
            <person name="Scimone A."/>
            <person name="Thane N."/>
            <person name="Henke J."/>
            <person name="Wang T."/>
            <person name="Ruppert J."/>
            <person name="Shah N."/>
            <person name="Rotter K."/>
            <person name="Hodges J."/>
            <person name="Ingenthron E."/>
            <person name="Cordes M."/>
            <person name="Kohlberg S."/>
            <person name="Sgro J."/>
            <person name="Delgado B."/>
            <person name="Mead K."/>
            <person name="Chinwalla A."/>
            <person name="Leonard S."/>
            <person name="Crouse K."/>
            <person name="Collura K."/>
            <person name="Kudrna D."/>
            <person name="Currie J."/>
            <person name="He R."/>
            <person name="Angelova A."/>
            <person name="Rajasekar S."/>
            <person name="Mueller T."/>
            <person name="Lomeli R."/>
            <person name="Scara G."/>
            <person name="Ko A."/>
            <person name="Delaney K."/>
            <person name="Wissotski M."/>
            <person name="Lopez G."/>
            <person name="Campos D."/>
            <person name="Braidotti M."/>
            <person name="Ashley E."/>
            <person name="Golser W."/>
            <person name="Kim H."/>
            <person name="Lee S."/>
            <person name="Lin J."/>
            <person name="Dujmic Z."/>
            <person name="Kim W."/>
            <person name="Talag J."/>
            <person name="Zuccolo A."/>
            <person name="Fan C."/>
            <person name="Sebastian A."/>
            <person name="Kramer M."/>
            <person name="Spiegel L."/>
            <person name="Nascimento L."/>
            <person name="Zutavern T."/>
            <person name="Miller B."/>
            <person name="Ambroise C."/>
            <person name="Muller S."/>
            <person name="Spooner W."/>
            <person name="Narechania A."/>
            <person name="Ren L."/>
            <person name="Wei S."/>
            <person name="Kumari S."/>
            <person name="Faga B."/>
            <person name="Levy M.J."/>
            <person name="McMahan L."/>
            <person name="Van Buren P."/>
            <person name="Vaughn M.W."/>
            <person name="Ying K."/>
            <person name="Yeh C.-T."/>
            <person name="Emrich S.J."/>
            <person name="Jia Y."/>
            <person name="Kalyanaraman A."/>
            <person name="Hsia A.-P."/>
            <person name="Barbazuk W.B."/>
            <person name="Baucom R.S."/>
            <person name="Brutnell T.P."/>
            <person name="Carpita N.C."/>
            <person name="Chaparro C."/>
            <person name="Chia J.-M."/>
            <person name="Deragon J.-M."/>
            <person name="Estill J.C."/>
            <person name="Fu Y."/>
            <person name="Jeddeloh J.A."/>
            <person name="Han Y."/>
            <person name="Lee H."/>
            <person name="Li P."/>
            <person name="Lisch D.R."/>
            <person name="Liu S."/>
            <person name="Liu Z."/>
            <person name="Nagel D.H."/>
            <person name="McCann M.C."/>
            <person name="SanMiguel P."/>
            <person name="Myers A.M."/>
            <person name="Nettleton D."/>
            <person name="Nguyen J."/>
            <person name="Penning B.W."/>
            <person name="Ponnala L."/>
            <person name="Schneider K.L."/>
            <person name="Schwartz D.C."/>
            <person name="Sharma A."/>
            <person name="Soderlund C."/>
            <person name="Springer N.M."/>
            <person name="Sun Q."/>
            <person name="Wang H."/>
            <person name="Waterman M."/>
            <person name="Westerman R."/>
            <person name="Wolfgruber T.K."/>
            <person name="Yang L."/>
            <person name="Yu Y."/>
            <person name="Zhang L."/>
            <person name="Zhou S."/>
            <person name="Zhu Q."/>
            <person name="Bennetzen J.L."/>
            <person name="Dawe R.K."/>
            <person name="Jiang J."/>
            <person name="Jiang N."/>
            <person name="Presting G.G."/>
            <person name="Wessler S.R."/>
            <person name="Aluru S."/>
            <person name="Martienssen R.A."/>
            <person name="Clifton S.W."/>
            <person name="McCombie W.R."/>
            <person name="Wing R.A."/>
            <person name="Wilson R.K."/>
        </authorList>
    </citation>
    <scope>NUCLEOTIDE SEQUENCE [LARGE SCALE GENOMIC DNA]</scope>
    <source>
        <strain evidence="4">cv. B73</strain>
    </source>
</reference>
<sequence length="135" mass="14959">MVLYADLDALRASAADVRIVTSDGQTIAAHSYVLASASPVLERMIHRARRGWGAADCTVAVFGVPSDAVIAFLHLLYSSSHFRAKMQAEKADKTWRLLVKKVRRARAMVSLANRQVPEVVAMSWVKYSSSKWARN</sequence>
<dbReference type="SUPFAM" id="SSF54695">
    <property type="entry name" value="POZ domain"/>
    <property type="match status" value="1"/>
</dbReference>
<dbReference type="Pfam" id="PF00651">
    <property type="entry name" value="BTB"/>
    <property type="match status" value="1"/>
</dbReference>
<dbReference type="PROSITE" id="PS50097">
    <property type="entry name" value="BTB"/>
    <property type="match status" value="1"/>
</dbReference>
<dbReference type="PANTHER" id="PTHR46287:SF20">
    <property type="entry name" value="OS04G0482300 PROTEIN"/>
    <property type="match status" value="1"/>
</dbReference>
<evidence type="ECO:0000256" key="1">
    <source>
        <dbReference type="ARBA" id="ARBA00004906"/>
    </source>
</evidence>
<dbReference type="Proteomes" id="UP000007305">
    <property type="component" value="Chromosome 10"/>
</dbReference>
<accession>A0A804UMB1</accession>
<dbReference type="InterPro" id="IPR011333">
    <property type="entry name" value="SKP1/BTB/POZ_sf"/>
</dbReference>
<dbReference type="PANTHER" id="PTHR46287">
    <property type="entry name" value="BTB/POZ AND TAZ DOMAIN-CONTAINING PROTEIN 3-RELATED"/>
    <property type="match status" value="1"/>
</dbReference>
<evidence type="ECO:0000313" key="3">
    <source>
        <dbReference type="EnsemblPlants" id="Zm00001eb425100_P004"/>
    </source>
</evidence>
<dbReference type="GO" id="GO:0006355">
    <property type="term" value="P:regulation of DNA-templated transcription"/>
    <property type="evidence" value="ECO:0007669"/>
    <property type="project" value="UniProtKB-ARBA"/>
</dbReference>